<feature type="compositionally biased region" description="Low complexity" evidence="2">
    <location>
        <begin position="300"/>
        <end position="323"/>
    </location>
</feature>
<dbReference type="EMBL" id="JAGTXO010000042">
    <property type="protein sequence ID" value="KAG8459271.1"/>
    <property type="molecule type" value="Genomic_DNA"/>
</dbReference>
<dbReference type="AlphaFoldDB" id="A0A8J5X681"/>
<keyword evidence="1" id="KW-0175">Coiled coil</keyword>
<organism evidence="3 4">
    <name type="scientific">Diacronema lutheri</name>
    <name type="common">Unicellular marine alga</name>
    <name type="synonym">Monochrysis lutheri</name>
    <dbReference type="NCBI Taxonomy" id="2081491"/>
    <lineage>
        <taxon>Eukaryota</taxon>
        <taxon>Haptista</taxon>
        <taxon>Haptophyta</taxon>
        <taxon>Pavlovophyceae</taxon>
        <taxon>Pavlovales</taxon>
        <taxon>Pavlovaceae</taxon>
        <taxon>Diacronema</taxon>
    </lineage>
</organism>
<evidence type="ECO:0000256" key="2">
    <source>
        <dbReference type="SAM" id="MobiDB-lite"/>
    </source>
</evidence>
<comment type="caution">
    <text evidence="3">The sequence shown here is derived from an EMBL/GenBank/DDBJ whole genome shotgun (WGS) entry which is preliminary data.</text>
</comment>
<evidence type="ECO:0000256" key="1">
    <source>
        <dbReference type="SAM" id="Coils"/>
    </source>
</evidence>
<feature type="coiled-coil region" evidence="1">
    <location>
        <begin position="65"/>
        <end position="92"/>
    </location>
</feature>
<accession>A0A8J5X681</accession>
<dbReference type="Proteomes" id="UP000751190">
    <property type="component" value="Unassembled WGS sequence"/>
</dbReference>
<reference evidence="3" key="1">
    <citation type="submission" date="2021-05" db="EMBL/GenBank/DDBJ databases">
        <title>The genome of the haptophyte Pavlova lutheri (Diacronema luteri, Pavlovales) - a model for lipid biosynthesis in eukaryotic algae.</title>
        <authorList>
            <person name="Hulatt C.J."/>
            <person name="Posewitz M.C."/>
        </authorList>
    </citation>
    <scope>NUCLEOTIDE SEQUENCE</scope>
    <source>
        <strain evidence="3">NIVA-4/92</strain>
    </source>
</reference>
<sequence length="344" mass="38100">MHFQMPMRPPDGAHPTGFHQDQFVVLRRSVLPQVRVRCARDDKCCKENGHRGRCSLQLKPKEDDMLRLVEQMRMLEAELQDTKGERDRLKEESAKLWGKLMQAGLTLTNLVKLGRGTRSLTPPTAEECAEQLRKIARANLEGEKADKEAQFAAFIATLDVGENASPERRAELDVYRRRHEAELAALRAALDERAHEAASEVLPYVISASSPHRQPAAGGANGTMAVGPPAGAGCCYFGAQDAARVQDAARAQAQWPAQQMGAPAQGPMQQQLQQQHGQHFAHAMMQQMPGMGMLHPHLSQPMQRQAQQQLPSYTQSQPTTTSPANSFQQAHTPPYGQPYFNQFG</sequence>
<evidence type="ECO:0000313" key="3">
    <source>
        <dbReference type="EMBL" id="KAG8459271.1"/>
    </source>
</evidence>
<keyword evidence="4" id="KW-1185">Reference proteome</keyword>
<protein>
    <submittedName>
        <fullName evidence="3">Uncharacterized protein</fullName>
    </submittedName>
</protein>
<gene>
    <name evidence="3" type="ORF">KFE25_014116</name>
</gene>
<proteinExistence type="predicted"/>
<evidence type="ECO:0000313" key="4">
    <source>
        <dbReference type="Proteomes" id="UP000751190"/>
    </source>
</evidence>
<name>A0A8J5X681_DIALT</name>
<feature type="region of interest" description="Disordered" evidence="2">
    <location>
        <begin position="254"/>
        <end position="344"/>
    </location>
</feature>
<feature type="compositionally biased region" description="Low complexity" evidence="2">
    <location>
        <begin position="254"/>
        <end position="288"/>
    </location>
</feature>